<organism evidence="2 3">
    <name type="scientific">OM182 bacterium BACL3 MAG-120531-bin86</name>
    <dbReference type="NCBI Taxonomy" id="1655628"/>
    <lineage>
        <taxon>Bacteria</taxon>
        <taxon>Pseudomonadati</taxon>
        <taxon>Pseudomonadota</taxon>
        <taxon>Gammaproteobacteria</taxon>
        <taxon>OMG group</taxon>
        <taxon>OM182 clade</taxon>
    </lineage>
</organism>
<name>A0A0R2XSH3_9GAMM</name>
<protein>
    <recommendedName>
        <fullName evidence="1">Smr domain-containing protein</fullName>
    </recommendedName>
</protein>
<sequence>MKSFQSGRRRVMCPNIDCGIDLALDALSCPKCDEALPVGLRDDFLEIDVAHSGETWTEALDKLEAAIDFARAQRFKGLRVIHGIGRETDADAWEGPGRIRRESLNYLRQAAVDIDAQLKPEKYNRGAHLLVF</sequence>
<dbReference type="AlphaFoldDB" id="A0A0R2XSH3"/>
<dbReference type="Proteomes" id="UP000052124">
    <property type="component" value="Unassembled WGS sequence"/>
</dbReference>
<comment type="caution">
    <text evidence="2">The sequence shown here is derived from an EMBL/GenBank/DDBJ whole genome shotgun (WGS) entry which is preliminary data.</text>
</comment>
<evidence type="ECO:0000313" key="2">
    <source>
        <dbReference type="EMBL" id="KRP39066.1"/>
    </source>
</evidence>
<evidence type="ECO:0000313" key="3">
    <source>
        <dbReference type="Proteomes" id="UP000052124"/>
    </source>
</evidence>
<dbReference type="EMBL" id="LIDH01000022">
    <property type="protein sequence ID" value="KRP39066.1"/>
    <property type="molecule type" value="Genomic_DNA"/>
</dbReference>
<dbReference type="InterPro" id="IPR002625">
    <property type="entry name" value="Smr_dom"/>
</dbReference>
<evidence type="ECO:0000259" key="1">
    <source>
        <dbReference type="Pfam" id="PF01713"/>
    </source>
</evidence>
<dbReference type="Pfam" id="PF01713">
    <property type="entry name" value="Smr"/>
    <property type="match status" value="1"/>
</dbReference>
<accession>A0A0R2XSH3</accession>
<dbReference type="Gene3D" id="3.30.1370.110">
    <property type="match status" value="1"/>
</dbReference>
<reference evidence="2 3" key="1">
    <citation type="submission" date="2015-10" db="EMBL/GenBank/DDBJ databases">
        <title>Metagenome-Assembled Genomes uncover a global brackish microbiome.</title>
        <authorList>
            <person name="Hugerth L.W."/>
            <person name="Larsson J."/>
            <person name="Alneberg J."/>
            <person name="Lindh M.V."/>
            <person name="Legrand C."/>
            <person name="Pinhassi J."/>
            <person name="Andersson A.F."/>
        </authorList>
    </citation>
    <scope>NUCLEOTIDE SEQUENCE [LARGE SCALE GENOMIC DNA]</scope>
    <source>
        <strain evidence="2">BACL3 MAG-120531-bin86</strain>
    </source>
</reference>
<gene>
    <name evidence="2" type="ORF">ABS26_01620</name>
</gene>
<proteinExistence type="predicted"/>
<feature type="domain" description="Smr" evidence="1">
    <location>
        <begin position="53"/>
        <end position="110"/>
    </location>
</feature>
<dbReference type="InterPro" id="IPR036063">
    <property type="entry name" value="Smr_dom_sf"/>
</dbReference>